<evidence type="ECO:0000256" key="3">
    <source>
        <dbReference type="ARBA" id="ARBA00022967"/>
    </source>
</evidence>
<name>T0ZLF1_9ZZZZ</name>
<dbReference type="InterPro" id="IPR036291">
    <property type="entry name" value="NAD(P)-bd_dom_sf"/>
</dbReference>
<dbReference type="GO" id="GO:0008750">
    <property type="term" value="F:proton-translocating NAD(P)+ transhydrogenase activity"/>
    <property type="evidence" value="ECO:0007669"/>
    <property type="project" value="UniProtKB-EC"/>
</dbReference>
<keyword evidence="3" id="KW-1278">Translocase</keyword>
<dbReference type="EMBL" id="AUZY01007681">
    <property type="protein sequence ID" value="EQD49151.1"/>
    <property type="molecule type" value="Genomic_DNA"/>
</dbReference>
<dbReference type="GO" id="GO:0006740">
    <property type="term" value="P:NADPH regeneration"/>
    <property type="evidence" value="ECO:0007669"/>
    <property type="project" value="TreeGrafter"/>
</dbReference>
<reference evidence="7" key="2">
    <citation type="journal article" date="2014" name="ISME J.">
        <title>Microbial stratification in low pH oxic and suboxic macroscopic growths along an acid mine drainage.</title>
        <authorList>
            <person name="Mendez-Garcia C."/>
            <person name="Mesa V."/>
            <person name="Sprenger R.R."/>
            <person name="Richter M."/>
            <person name="Diez M.S."/>
            <person name="Solano J."/>
            <person name="Bargiela R."/>
            <person name="Golyshina O.V."/>
            <person name="Manteca A."/>
            <person name="Ramos J.L."/>
            <person name="Gallego J.R."/>
            <person name="Llorente I."/>
            <person name="Martins Dos Santos V.A."/>
            <person name="Jensen O.N."/>
            <person name="Pelaez A.I."/>
            <person name="Sanchez J."/>
            <person name="Ferrer M."/>
        </authorList>
    </citation>
    <scope>NUCLEOTIDE SEQUENCE</scope>
</reference>
<organism evidence="7">
    <name type="scientific">mine drainage metagenome</name>
    <dbReference type="NCBI Taxonomy" id="410659"/>
    <lineage>
        <taxon>unclassified sequences</taxon>
        <taxon>metagenomes</taxon>
        <taxon>ecological metagenomes</taxon>
    </lineage>
</organism>
<dbReference type="GO" id="GO:0005886">
    <property type="term" value="C:plasma membrane"/>
    <property type="evidence" value="ECO:0007669"/>
    <property type="project" value="TreeGrafter"/>
</dbReference>
<evidence type="ECO:0000256" key="1">
    <source>
        <dbReference type="ARBA" id="ARBA00012943"/>
    </source>
</evidence>
<keyword evidence="4" id="KW-0520">NAD</keyword>
<accession>T0ZLF1</accession>
<keyword evidence="2" id="KW-0521">NADP</keyword>
<evidence type="ECO:0000313" key="7">
    <source>
        <dbReference type="EMBL" id="EQD49151.1"/>
    </source>
</evidence>
<dbReference type="Gene3D" id="3.40.50.720">
    <property type="entry name" value="NAD(P)-binding Rossmann-like Domain"/>
    <property type="match status" value="2"/>
</dbReference>
<feature type="non-terminal residue" evidence="7">
    <location>
        <position position="1"/>
    </location>
</feature>
<evidence type="ECO:0000256" key="4">
    <source>
        <dbReference type="ARBA" id="ARBA00023027"/>
    </source>
</evidence>
<sequence length="116" mass="11730">ILITRAVVERMRDGAVIVDLAADTGGNCACTVPGEEVQVGGVTIIGPRNLPATVPTTSSQMLARNTAALVGHLVRAGELVLDFEDAITAGSCAVHAGEVRNPAMREAVQAGAAPSA</sequence>
<evidence type="ECO:0000256" key="5">
    <source>
        <dbReference type="ARBA" id="ARBA00048202"/>
    </source>
</evidence>
<comment type="catalytic activity">
    <reaction evidence="5">
        <text>NAD(+) + NADPH + H(+)(in) = NADH + NADP(+) + H(+)(out)</text>
        <dbReference type="Rhea" id="RHEA:47992"/>
        <dbReference type="ChEBI" id="CHEBI:15378"/>
        <dbReference type="ChEBI" id="CHEBI:57540"/>
        <dbReference type="ChEBI" id="CHEBI:57783"/>
        <dbReference type="ChEBI" id="CHEBI:57945"/>
        <dbReference type="ChEBI" id="CHEBI:58349"/>
        <dbReference type="EC" id="7.1.1.1"/>
    </reaction>
</comment>
<gene>
    <name evidence="7" type="ORF">B1B_11775</name>
</gene>
<dbReference type="Pfam" id="PF01262">
    <property type="entry name" value="AlaDh_PNT_C"/>
    <property type="match status" value="1"/>
</dbReference>
<dbReference type="PANTHER" id="PTHR10160:SF19">
    <property type="entry name" value="PROTON-TRANSLOCATING NAD(P)(+) TRANSHYDROGENASE"/>
    <property type="match status" value="1"/>
</dbReference>
<dbReference type="InterPro" id="IPR007698">
    <property type="entry name" value="AlaDH/PNT_NAD(H)-bd"/>
</dbReference>
<evidence type="ECO:0000256" key="2">
    <source>
        <dbReference type="ARBA" id="ARBA00022857"/>
    </source>
</evidence>
<dbReference type="AlphaFoldDB" id="T0ZLF1"/>
<protein>
    <recommendedName>
        <fullName evidence="1">proton-translocating NAD(P)(+) transhydrogenase</fullName>
        <ecNumber evidence="1">7.1.1.1</ecNumber>
    </recommendedName>
</protein>
<proteinExistence type="predicted"/>
<comment type="caution">
    <text evidence="7">The sequence shown here is derived from an EMBL/GenBank/DDBJ whole genome shotgun (WGS) entry which is preliminary data.</text>
</comment>
<feature type="domain" description="Alanine dehydrogenase/pyridine nucleotide transhydrogenase NAD(H)-binding" evidence="6">
    <location>
        <begin position="2"/>
        <end position="101"/>
    </location>
</feature>
<dbReference type="EC" id="7.1.1.1" evidence="1"/>
<reference evidence="7" key="1">
    <citation type="submission" date="2013-08" db="EMBL/GenBank/DDBJ databases">
        <authorList>
            <person name="Mendez C."/>
            <person name="Richter M."/>
            <person name="Ferrer M."/>
            <person name="Sanchez J."/>
        </authorList>
    </citation>
    <scope>NUCLEOTIDE SEQUENCE</scope>
</reference>
<evidence type="ECO:0000259" key="6">
    <source>
        <dbReference type="Pfam" id="PF01262"/>
    </source>
</evidence>
<dbReference type="GO" id="GO:0050661">
    <property type="term" value="F:NADP binding"/>
    <property type="evidence" value="ECO:0007669"/>
    <property type="project" value="TreeGrafter"/>
</dbReference>
<dbReference type="SUPFAM" id="SSF51735">
    <property type="entry name" value="NAD(P)-binding Rossmann-fold domains"/>
    <property type="match status" value="1"/>
</dbReference>
<dbReference type="PANTHER" id="PTHR10160">
    <property type="entry name" value="NAD(P) TRANSHYDROGENASE"/>
    <property type="match status" value="1"/>
</dbReference>